<dbReference type="Gene3D" id="3.90.25.10">
    <property type="entry name" value="UDP-galactose 4-epimerase, domain 1"/>
    <property type="match status" value="1"/>
</dbReference>
<dbReference type="Proteomes" id="UP000193560">
    <property type="component" value="Unassembled WGS sequence"/>
</dbReference>
<evidence type="ECO:0000313" key="3">
    <source>
        <dbReference type="Proteomes" id="UP000193560"/>
    </source>
</evidence>
<dbReference type="Pfam" id="PF05368">
    <property type="entry name" value="NmrA"/>
    <property type="match status" value="1"/>
</dbReference>
<accession>A0A1X2J2F6</accession>
<dbReference type="SUPFAM" id="SSF51735">
    <property type="entry name" value="NAD(P)-binding Rossmann-fold domains"/>
    <property type="match status" value="1"/>
</dbReference>
<dbReference type="Gene3D" id="3.40.50.720">
    <property type="entry name" value="NAD(P)-binding Rossmann-like Domain"/>
    <property type="match status" value="1"/>
</dbReference>
<keyword evidence="3" id="KW-1185">Reference proteome</keyword>
<dbReference type="OrthoDB" id="10254221at2759"/>
<reference evidence="2 3" key="1">
    <citation type="submission" date="2016-07" db="EMBL/GenBank/DDBJ databases">
        <title>Pervasive Adenine N6-methylation of Active Genes in Fungi.</title>
        <authorList>
            <consortium name="DOE Joint Genome Institute"/>
            <person name="Mondo S.J."/>
            <person name="Dannebaum R.O."/>
            <person name="Kuo R.C."/>
            <person name="Labutti K."/>
            <person name="Haridas S."/>
            <person name="Kuo A."/>
            <person name="Salamov A."/>
            <person name="Ahrendt S.R."/>
            <person name="Lipzen A."/>
            <person name="Sullivan W."/>
            <person name="Andreopoulos W.B."/>
            <person name="Clum A."/>
            <person name="Lindquist E."/>
            <person name="Daum C."/>
            <person name="Ramamoorthy G.K."/>
            <person name="Gryganskyi A."/>
            <person name="Culley D."/>
            <person name="Magnuson J.K."/>
            <person name="James T.Y."/>
            <person name="O'Malley M.A."/>
            <person name="Stajich J.E."/>
            <person name="Spatafora J.W."/>
            <person name="Visel A."/>
            <person name="Grigoriev I.V."/>
        </authorList>
    </citation>
    <scope>NUCLEOTIDE SEQUENCE [LARGE SCALE GENOMIC DNA]</scope>
    <source>
        <strain evidence="2 3">NRRL 1336</strain>
    </source>
</reference>
<name>A0A1X2J2F6_9FUNG</name>
<dbReference type="InterPro" id="IPR051604">
    <property type="entry name" value="Ergot_Alk_Oxidoreductase"/>
</dbReference>
<evidence type="ECO:0000313" key="2">
    <source>
        <dbReference type="EMBL" id="ORZ26047.1"/>
    </source>
</evidence>
<dbReference type="EMBL" id="MCGE01000001">
    <property type="protein sequence ID" value="ORZ26047.1"/>
    <property type="molecule type" value="Genomic_DNA"/>
</dbReference>
<protein>
    <recommendedName>
        <fullName evidence="1">NmrA-like domain-containing protein</fullName>
    </recommendedName>
</protein>
<proteinExistence type="predicted"/>
<dbReference type="InterPro" id="IPR036291">
    <property type="entry name" value="NAD(P)-bd_dom_sf"/>
</dbReference>
<organism evidence="2 3">
    <name type="scientific">Absidia repens</name>
    <dbReference type="NCBI Taxonomy" id="90262"/>
    <lineage>
        <taxon>Eukaryota</taxon>
        <taxon>Fungi</taxon>
        <taxon>Fungi incertae sedis</taxon>
        <taxon>Mucoromycota</taxon>
        <taxon>Mucoromycotina</taxon>
        <taxon>Mucoromycetes</taxon>
        <taxon>Mucorales</taxon>
        <taxon>Cunninghamellaceae</taxon>
        <taxon>Absidia</taxon>
    </lineage>
</organism>
<dbReference type="PANTHER" id="PTHR43162:SF1">
    <property type="entry name" value="PRESTALK A DIFFERENTIATION PROTEIN A"/>
    <property type="match status" value="1"/>
</dbReference>
<comment type="caution">
    <text evidence="2">The sequence shown here is derived from an EMBL/GenBank/DDBJ whole genome shotgun (WGS) entry which is preliminary data.</text>
</comment>
<dbReference type="STRING" id="90262.A0A1X2J2F6"/>
<dbReference type="PANTHER" id="PTHR43162">
    <property type="match status" value="1"/>
</dbReference>
<dbReference type="AlphaFoldDB" id="A0A1X2J2F6"/>
<sequence length="292" mass="32584">MSSEKVYVIGATGNIGTKVVRDLLAKGVETTIYVRSAEKSKSLFGESKLLNVVEGDYADMTKFKASIPGHTRLFLVIADLDNMPALKEEIAADAYEGGVKQIVDLSSRFAQFPWKTSIIGEAHHLAEERIYALALKHKRNVVTLRPSRFHANHLWVDNPTIKAESTIYDSNEDHMKLEWISTDDIADVATLILTDPTEVHGNRAYPLIGDSVDGPTRASYFSKALGRTITYKYVDPRDKYQTLLKSHIPPQIALDLATVQTFDPPTLIVPILLGRPYETLESWINKNIAGFQ</sequence>
<evidence type="ECO:0000259" key="1">
    <source>
        <dbReference type="Pfam" id="PF05368"/>
    </source>
</evidence>
<feature type="domain" description="NmrA-like" evidence="1">
    <location>
        <begin position="3"/>
        <end position="261"/>
    </location>
</feature>
<dbReference type="InterPro" id="IPR008030">
    <property type="entry name" value="NmrA-like"/>
</dbReference>
<gene>
    <name evidence="2" type="ORF">BCR42DRAFT_486112</name>
</gene>